<dbReference type="FunCoup" id="E3NQY8">
    <property type="interactions" value="184"/>
</dbReference>
<keyword evidence="1" id="KW-0645">Protease</keyword>
<keyword evidence="10" id="KW-1185">Reference proteome</keyword>
<dbReference type="Gene3D" id="3.60.20.40">
    <property type="match status" value="1"/>
</dbReference>
<dbReference type="Gene3D" id="1.10.246.130">
    <property type="match status" value="1"/>
</dbReference>
<dbReference type="HOGENOM" id="CLU_014813_4_2_1"/>
<dbReference type="InterPro" id="IPR000101">
    <property type="entry name" value="GGT_peptidase"/>
</dbReference>
<keyword evidence="8" id="KW-0812">Transmembrane</keyword>
<dbReference type="AlphaFoldDB" id="E3NQY8"/>
<keyword evidence="3" id="KW-0378">Hydrolase</keyword>
<dbReference type="InParanoid" id="E3NQY8"/>
<dbReference type="PANTHER" id="PTHR11686">
    <property type="entry name" value="GAMMA GLUTAMYL TRANSPEPTIDASE"/>
    <property type="match status" value="1"/>
</dbReference>
<evidence type="ECO:0000256" key="7">
    <source>
        <dbReference type="PIRSR" id="PIRSR600101-2"/>
    </source>
</evidence>
<feature type="binding site" evidence="7">
    <location>
        <position position="548"/>
    </location>
    <ligand>
        <name>L-glutamate</name>
        <dbReference type="ChEBI" id="CHEBI:29985"/>
    </ligand>
</feature>
<proteinExistence type="predicted"/>
<keyword evidence="8" id="KW-0472">Membrane</keyword>
<dbReference type="OrthoDB" id="1081007at2759"/>
<feature type="active site" description="Nucleophile" evidence="6">
    <location>
        <position position="507"/>
    </location>
</feature>
<dbReference type="InterPro" id="IPR043137">
    <property type="entry name" value="GGT_ssub_C"/>
</dbReference>
<dbReference type="EMBL" id="DS269615">
    <property type="protein sequence ID" value="EFO86472.1"/>
    <property type="molecule type" value="Genomic_DNA"/>
</dbReference>
<feature type="transmembrane region" description="Helical" evidence="8">
    <location>
        <begin position="17"/>
        <end position="41"/>
    </location>
</feature>
<keyword evidence="2" id="KW-0808">Transferase</keyword>
<feature type="binding site" evidence="7">
    <location>
        <begin position="525"/>
        <end position="527"/>
    </location>
    <ligand>
        <name>L-glutamate</name>
        <dbReference type="ChEBI" id="CHEBI:29985"/>
    </ligand>
</feature>
<evidence type="ECO:0000256" key="8">
    <source>
        <dbReference type="SAM" id="Phobius"/>
    </source>
</evidence>
<accession>E3NQY8</accession>
<dbReference type="FunFam" id="1.10.246.130:FF:000005">
    <property type="entry name" value="Gamma-glutamyltranspeptidase 1, putative"/>
    <property type="match status" value="1"/>
</dbReference>
<sequence>MRNEGGSHELFDILAQYLFHVIVLYPSVLLTSIIKNMVVVIDSRADMAQERILMKKLKQYHIGILVLSVLGVILLLWAIIATVYNFTGNRHTDHVVIEPKSKSAKYKNAAAVADSRFCAEIARNVIIQGGNAVDAAIAATFCNGVVIPFATGIGGGDFIVIYLKWVFYSFINLIYLTEFLKILFLEYSREEKKCVFLNSRETAPALATEKMYTHDKESAQFGYQSIGIPGELHGLWTAYKKYGSKVIPWSDLVMPAAQLAKGFPMHKAMVNYFDRISKYKGRPEIEGLRSLYTSKFTGEFYKIGEIVSNYPLAKLLRVIANSQDPVQLFYNGMVFEEGIVRVIFENPISENRETVPKISIPGSIAEGIIKEMIANGGIITIDDLRNYKTHVTETLYADLGKYRMCGPPPPSSWTITQAIPRIVEMQYRDKKMFNDAEFYHTLIEAQKLSYGQRGHLGDYLFSEVSMQLAKNLTDRKFIKFLSKRVMDKSQDLEYYLAAAPAVLDSGTSQISVVDDDGNAVSLTSSINTAFGSKMLSKYGFIYNNQMDDFSTPGFRNHWGFEPTEDNFIQPGRRPMSSMSPTIVFDPKSGEVKMVTGGTGGSKIISAVAQTLVRGLLLGQNAAEIVEMPRVHNQLTPFETEVEEDFSVKILEQLEKEHNQKMEKTEESLAIVYPITRDGDEYTVAANYRRESGNSPAGY</sequence>
<keyword evidence="5" id="KW-0012">Acyltransferase</keyword>
<keyword evidence="4" id="KW-0325">Glycoprotein</keyword>
<dbReference type="Pfam" id="PF01019">
    <property type="entry name" value="G_glu_transpept"/>
    <property type="match status" value="3"/>
</dbReference>
<feature type="binding site" evidence="7">
    <location>
        <begin position="576"/>
        <end position="577"/>
    </location>
    <ligand>
        <name>L-glutamate</name>
        <dbReference type="ChEBI" id="CHEBI:29985"/>
    </ligand>
</feature>
<evidence type="ECO:0000313" key="9">
    <source>
        <dbReference type="EMBL" id="EFO86472.1"/>
    </source>
</evidence>
<dbReference type="PANTHER" id="PTHR11686:SF73">
    <property type="entry name" value="GAMMA-GLUTAMYLTRANSFERASE"/>
    <property type="match status" value="1"/>
</dbReference>
<evidence type="ECO:0000256" key="3">
    <source>
        <dbReference type="ARBA" id="ARBA00022801"/>
    </source>
</evidence>
<keyword evidence="8" id="KW-1133">Transmembrane helix</keyword>
<evidence type="ECO:0000256" key="5">
    <source>
        <dbReference type="ARBA" id="ARBA00023315"/>
    </source>
</evidence>
<gene>
    <name evidence="9" type="ORF">CRE_30306</name>
</gene>
<evidence type="ECO:0000313" key="10">
    <source>
        <dbReference type="Proteomes" id="UP000008281"/>
    </source>
</evidence>
<dbReference type="Proteomes" id="UP000008281">
    <property type="component" value="Unassembled WGS sequence"/>
</dbReference>
<dbReference type="SUPFAM" id="SSF56235">
    <property type="entry name" value="N-terminal nucleophile aminohydrolases (Ntn hydrolases)"/>
    <property type="match status" value="1"/>
</dbReference>
<feature type="binding site" evidence="7">
    <location>
        <position position="600"/>
    </location>
    <ligand>
        <name>L-glutamate</name>
        <dbReference type="ChEBI" id="CHEBI:29985"/>
    </ligand>
</feature>
<dbReference type="eggNOG" id="KOG2410">
    <property type="taxonomic scope" value="Eukaryota"/>
</dbReference>
<organism evidence="10">
    <name type="scientific">Caenorhabditis remanei</name>
    <name type="common">Caenorhabditis vulgaris</name>
    <dbReference type="NCBI Taxonomy" id="31234"/>
    <lineage>
        <taxon>Eukaryota</taxon>
        <taxon>Metazoa</taxon>
        <taxon>Ecdysozoa</taxon>
        <taxon>Nematoda</taxon>
        <taxon>Chromadorea</taxon>
        <taxon>Rhabditida</taxon>
        <taxon>Rhabditina</taxon>
        <taxon>Rhabditomorpha</taxon>
        <taxon>Rhabditoidea</taxon>
        <taxon>Rhabditidae</taxon>
        <taxon>Peloderinae</taxon>
        <taxon>Caenorhabditis</taxon>
    </lineage>
</organism>
<name>E3NQY8_CAERE</name>
<dbReference type="MEROPS" id="T03.A07"/>
<dbReference type="GO" id="GO:0006508">
    <property type="term" value="P:proteolysis"/>
    <property type="evidence" value="ECO:0007669"/>
    <property type="project" value="UniProtKB-KW"/>
</dbReference>
<feature type="transmembrane region" description="Helical" evidence="8">
    <location>
        <begin position="165"/>
        <end position="184"/>
    </location>
</feature>
<dbReference type="STRING" id="31234.E3NQY8"/>
<dbReference type="GO" id="GO:0016746">
    <property type="term" value="F:acyltransferase activity"/>
    <property type="evidence" value="ECO:0007669"/>
    <property type="project" value="UniProtKB-KW"/>
</dbReference>
<dbReference type="InterPro" id="IPR029055">
    <property type="entry name" value="Ntn_hydrolases_N"/>
</dbReference>
<dbReference type="InterPro" id="IPR043138">
    <property type="entry name" value="GGT_lsub"/>
</dbReference>
<evidence type="ECO:0000256" key="4">
    <source>
        <dbReference type="ARBA" id="ARBA00023180"/>
    </source>
</evidence>
<evidence type="ECO:0000256" key="6">
    <source>
        <dbReference type="PIRSR" id="PIRSR600101-1"/>
    </source>
</evidence>
<dbReference type="GO" id="GO:0036374">
    <property type="term" value="F:glutathione hydrolase activity"/>
    <property type="evidence" value="ECO:0007669"/>
    <property type="project" value="InterPro"/>
</dbReference>
<dbReference type="FunFam" id="3.60.20.40:FF:000009">
    <property type="entry name" value="Predicted protein"/>
    <property type="match status" value="1"/>
</dbReference>
<reference evidence="9" key="1">
    <citation type="submission" date="2007-07" db="EMBL/GenBank/DDBJ databases">
        <title>PCAP assembly of the Caenorhabditis remanei genome.</title>
        <authorList>
            <consortium name="The Caenorhabditis remanei Sequencing Consortium"/>
            <person name="Wilson R.K."/>
        </authorList>
    </citation>
    <scope>NUCLEOTIDE SEQUENCE [LARGE SCALE GENOMIC DNA]</scope>
    <source>
        <strain evidence="9">PB4641</strain>
    </source>
</reference>
<feature type="transmembrane region" description="Helical" evidence="8">
    <location>
        <begin position="62"/>
        <end position="84"/>
    </location>
</feature>
<dbReference type="GO" id="GO:0005886">
    <property type="term" value="C:plasma membrane"/>
    <property type="evidence" value="ECO:0007669"/>
    <property type="project" value="TreeGrafter"/>
</dbReference>
<evidence type="ECO:0000256" key="2">
    <source>
        <dbReference type="ARBA" id="ARBA00022679"/>
    </source>
</evidence>
<dbReference type="GO" id="GO:0006751">
    <property type="term" value="P:glutathione catabolic process"/>
    <property type="evidence" value="ECO:0007669"/>
    <property type="project" value="InterPro"/>
</dbReference>
<protein>
    <submittedName>
        <fullName evidence="9">Uncharacterized protein</fullName>
    </submittedName>
</protein>
<feature type="binding site" evidence="7">
    <location>
        <position position="200"/>
    </location>
    <ligand>
        <name>L-glutamate</name>
        <dbReference type="ChEBI" id="CHEBI:29985"/>
    </ligand>
</feature>
<dbReference type="PRINTS" id="PR01210">
    <property type="entry name" value="GGTRANSPTASE"/>
</dbReference>
<dbReference type="OMA" id="FPMHQAM"/>
<evidence type="ECO:0000256" key="1">
    <source>
        <dbReference type="ARBA" id="ARBA00022670"/>
    </source>
</evidence>